<feature type="region of interest" description="Disordered" evidence="5">
    <location>
        <begin position="282"/>
        <end position="321"/>
    </location>
</feature>
<dbReference type="InterPro" id="IPR027113">
    <property type="entry name" value="Transc_fact_NFYB/HAP3"/>
</dbReference>
<name>A0A9P6WKM3_9ASCO</name>
<dbReference type="GO" id="GO:0016602">
    <property type="term" value="C:CCAAT-binding factor complex"/>
    <property type="evidence" value="ECO:0007669"/>
    <property type="project" value="InterPro"/>
</dbReference>
<reference evidence="7" key="1">
    <citation type="submission" date="2020-11" db="EMBL/GenBank/DDBJ databases">
        <title>Kefir isolates.</title>
        <authorList>
            <person name="Marcisauskas S."/>
            <person name="Kim Y."/>
            <person name="Blasche S."/>
        </authorList>
    </citation>
    <scope>NUCLEOTIDE SEQUENCE</scope>
    <source>
        <strain evidence="7">Olga-1</strain>
    </source>
</reference>
<evidence type="ECO:0000313" key="7">
    <source>
        <dbReference type="EMBL" id="KAG0688890.1"/>
    </source>
</evidence>
<evidence type="ECO:0000256" key="2">
    <source>
        <dbReference type="ARBA" id="ARBA00023015"/>
    </source>
</evidence>
<feature type="region of interest" description="Disordered" evidence="5">
    <location>
        <begin position="178"/>
        <end position="209"/>
    </location>
</feature>
<feature type="region of interest" description="Disordered" evidence="5">
    <location>
        <begin position="365"/>
        <end position="399"/>
    </location>
</feature>
<gene>
    <name evidence="7" type="primary">BATH-41</name>
    <name evidence="7" type="ORF">C6P40_000389</name>
</gene>
<dbReference type="CDD" id="cd22907">
    <property type="entry name" value="HFD_NFYB"/>
    <property type="match status" value="1"/>
</dbReference>
<protein>
    <submittedName>
        <fullName evidence="7">BTB and MATH domain-containing protein 41</fullName>
    </submittedName>
</protein>
<feature type="domain" description="Transcription factor CBF/NF-Y/archaeal histone" evidence="6">
    <location>
        <begin position="1"/>
        <end position="53"/>
    </location>
</feature>
<dbReference type="PANTHER" id="PTHR11064:SF9">
    <property type="entry name" value="NUCLEAR TRANSCRIPTION FACTOR Y SUBUNIT BETA"/>
    <property type="match status" value="1"/>
</dbReference>
<dbReference type="PANTHER" id="PTHR11064">
    <property type="entry name" value="CCAAT-BINDING TRANSCRIPTION FACTOR-RELATED"/>
    <property type="match status" value="1"/>
</dbReference>
<comment type="caution">
    <text evidence="7">The sequence shown here is derived from an EMBL/GenBank/DDBJ whole genome shotgun (WGS) entry which is preliminary data.</text>
</comment>
<feature type="compositionally biased region" description="Low complexity" evidence="5">
    <location>
        <begin position="185"/>
        <end position="200"/>
    </location>
</feature>
<evidence type="ECO:0000256" key="1">
    <source>
        <dbReference type="ARBA" id="ARBA00009053"/>
    </source>
</evidence>
<accession>A0A9P6WKM3</accession>
<keyword evidence="2" id="KW-0805">Transcription regulation</keyword>
<dbReference type="GO" id="GO:0001228">
    <property type="term" value="F:DNA-binding transcription activator activity, RNA polymerase II-specific"/>
    <property type="evidence" value="ECO:0007669"/>
    <property type="project" value="InterPro"/>
</dbReference>
<organism evidence="7 8">
    <name type="scientific">Pichia californica</name>
    <dbReference type="NCBI Taxonomy" id="460514"/>
    <lineage>
        <taxon>Eukaryota</taxon>
        <taxon>Fungi</taxon>
        <taxon>Dikarya</taxon>
        <taxon>Ascomycota</taxon>
        <taxon>Saccharomycotina</taxon>
        <taxon>Pichiomycetes</taxon>
        <taxon>Pichiales</taxon>
        <taxon>Pichiaceae</taxon>
        <taxon>Pichia</taxon>
    </lineage>
</organism>
<proteinExistence type="inferred from homology"/>
<keyword evidence="4" id="KW-0804">Transcription</keyword>
<evidence type="ECO:0000313" key="8">
    <source>
        <dbReference type="Proteomes" id="UP000697127"/>
    </source>
</evidence>
<dbReference type="Gene3D" id="1.10.20.10">
    <property type="entry name" value="Histone, subunit A"/>
    <property type="match status" value="1"/>
</dbReference>
<feature type="compositionally biased region" description="Low complexity" evidence="5">
    <location>
        <begin position="283"/>
        <end position="293"/>
    </location>
</feature>
<comment type="similarity">
    <text evidence="1">Belongs to the NFYB/HAP3 subunit family.</text>
</comment>
<dbReference type="GO" id="GO:0000978">
    <property type="term" value="F:RNA polymerase II cis-regulatory region sequence-specific DNA binding"/>
    <property type="evidence" value="ECO:0007669"/>
    <property type="project" value="TreeGrafter"/>
</dbReference>
<dbReference type="InterPro" id="IPR009072">
    <property type="entry name" value="Histone-fold"/>
</dbReference>
<dbReference type="Proteomes" id="UP000697127">
    <property type="component" value="Unassembled WGS sequence"/>
</dbReference>
<dbReference type="InterPro" id="IPR003956">
    <property type="entry name" value="Transcrpt_fac_NFYB/HAP3_CS"/>
</dbReference>
<evidence type="ECO:0000256" key="3">
    <source>
        <dbReference type="ARBA" id="ARBA00023125"/>
    </source>
</evidence>
<dbReference type="Pfam" id="PF00808">
    <property type="entry name" value="CBFD_NFYB_HMF"/>
    <property type="match status" value="1"/>
</dbReference>
<dbReference type="PRINTS" id="PR00615">
    <property type="entry name" value="CCAATSUBUNTA"/>
</dbReference>
<dbReference type="OrthoDB" id="386949at2759"/>
<dbReference type="AlphaFoldDB" id="A0A9P6WKM3"/>
<dbReference type="GO" id="GO:0046982">
    <property type="term" value="F:protein heterodimerization activity"/>
    <property type="evidence" value="ECO:0007669"/>
    <property type="project" value="InterPro"/>
</dbReference>
<keyword evidence="8" id="KW-1185">Reference proteome</keyword>
<feature type="compositionally biased region" description="Basic and acidic residues" evidence="5">
    <location>
        <begin position="294"/>
        <end position="312"/>
    </location>
</feature>
<evidence type="ECO:0000256" key="5">
    <source>
        <dbReference type="SAM" id="MobiDB-lite"/>
    </source>
</evidence>
<dbReference type="PROSITE" id="PS00685">
    <property type="entry name" value="NFYB_HAP3"/>
    <property type="match status" value="1"/>
</dbReference>
<dbReference type="SUPFAM" id="SSF47113">
    <property type="entry name" value="Histone-fold"/>
    <property type="match status" value="1"/>
</dbReference>
<keyword evidence="3" id="KW-0238">DNA-binding</keyword>
<dbReference type="EMBL" id="PUHW01000115">
    <property type="protein sequence ID" value="KAG0688890.1"/>
    <property type="molecule type" value="Genomic_DNA"/>
</dbReference>
<dbReference type="InterPro" id="IPR003958">
    <property type="entry name" value="CBFA_NFYB_domain"/>
</dbReference>
<evidence type="ECO:0000256" key="4">
    <source>
        <dbReference type="ARBA" id="ARBA00023163"/>
    </source>
</evidence>
<sequence length="452" mass="50928">MKNTLPATAKVSKDAKECMQECVSEFISFVTSEASDRCLMEKRKTINGEDVLYSLHTLGFENYAEVLKIYLAKYRQQQALKQERGEIRQKKKKKKVIIENENNANIISNINQSQDLLIPANNNLEEDNSNSLNMKNNIRNNNLISKSNLNSTHSIDTTTEIFEYPMDESMTVIRGNGIHEEQDNNDNNNSDNNNSDNNNNDNDDEQNKSVKYDPYVSQLYEQEYAGVSMHMTNPDYKGSASESITLKKSHMIKSNINNNDINNISVKIENTSGINDENHVEENINNQNQNQNKNEIKDKGKDKDKDKDKETNHMSITNTIPLDVESLGMDINDDDVDDDNVGVGVNVHLGNSESLDEINSRLNRNVNDINDKPSNNNNNNNNSDNNNNNNNSNNDSNSIIDLNGKSSKIITKTPATTNTSDFLLLNDNITGISESEEIVGLTNGHSGMYRFE</sequence>
<evidence type="ECO:0000259" key="6">
    <source>
        <dbReference type="Pfam" id="PF00808"/>
    </source>
</evidence>